<accession>A0A9X1MHY5</accession>
<organism evidence="1 2">
    <name type="scientific">Blastopirellula sediminis</name>
    <dbReference type="NCBI Taxonomy" id="2894196"/>
    <lineage>
        <taxon>Bacteria</taxon>
        <taxon>Pseudomonadati</taxon>
        <taxon>Planctomycetota</taxon>
        <taxon>Planctomycetia</taxon>
        <taxon>Pirellulales</taxon>
        <taxon>Pirellulaceae</taxon>
        <taxon>Blastopirellula</taxon>
    </lineage>
</organism>
<keyword evidence="2" id="KW-1185">Reference proteome</keyword>
<reference evidence="1" key="1">
    <citation type="submission" date="2021-11" db="EMBL/GenBank/DDBJ databases">
        <title>Genome sequence.</title>
        <authorList>
            <person name="Sun Q."/>
        </authorList>
    </citation>
    <scope>NUCLEOTIDE SEQUENCE</scope>
    <source>
        <strain evidence="1">JC732</strain>
    </source>
</reference>
<dbReference type="RefSeq" id="WP_230214925.1">
    <property type="nucleotide sequence ID" value="NZ_JAJKFT010000002.1"/>
</dbReference>
<protein>
    <submittedName>
        <fullName evidence="1">Uncharacterized protein</fullName>
    </submittedName>
</protein>
<dbReference type="EMBL" id="JAJKFT010000002">
    <property type="protein sequence ID" value="MCC9627111.1"/>
    <property type="molecule type" value="Genomic_DNA"/>
</dbReference>
<evidence type="ECO:0000313" key="2">
    <source>
        <dbReference type="Proteomes" id="UP001139103"/>
    </source>
</evidence>
<dbReference type="Proteomes" id="UP001139103">
    <property type="component" value="Unassembled WGS sequence"/>
</dbReference>
<comment type="caution">
    <text evidence="1">The sequence shown here is derived from an EMBL/GenBank/DDBJ whole genome shotgun (WGS) entry which is preliminary data.</text>
</comment>
<evidence type="ECO:0000313" key="1">
    <source>
        <dbReference type="EMBL" id="MCC9627111.1"/>
    </source>
</evidence>
<gene>
    <name evidence="1" type="ORF">LOC68_01710</name>
</gene>
<sequence length="152" mass="17411">MPIDPQQSALLFEKWKQALSEGVNALLEEWTRYVLQEDRSADDPGEKAFNMHIFWKLAGSANVSFPTLLTSLKKTDGRRQDLLQYSPAVVNKLRELENLRHRLMQTAHQNGEILEALNQKARLLAQRDALVQRGVLIETEIEMLRAVMEGTK</sequence>
<proteinExistence type="predicted"/>
<name>A0A9X1MHY5_9BACT</name>
<dbReference type="AlphaFoldDB" id="A0A9X1MHY5"/>